<dbReference type="CDD" id="cd18787">
    <property type="entry name" value="SF2_C_DEAD"/>
    <property type="match status" value="1"/>
</dbReference>
<protein>
    <recommendedName>
        <fullName evidence="9">ATP-dependent RNA helicase</fullName>
        <ecNumber evidence="9">3.6.4.13</ecNumber>
    </recommendedName>
</protein>
<feature type="region of interest" description="Disordered" evidence="10">
    <location>
        <begin position="678"/>
        <end position="770"/>
    </location>
</feature>
<dbReference type="SMART" id="SM00490">
    <property type="entry name" value="HELICc"/>
    <property type="match status" value="1"/>
</dbReference>
<keyword evidence="15" id="KW-1185">Reference proteome</keyword>
<dbReference type="GO" id="GO:0003724">
    <property type="term" value="F:RNA helicase activity"/>
    <property type="evidence" value="ECO:0007669"/>
    <property type="project" value="UniProtKB-EC"/>
</dbReference>
<feature type="domain" description="Helicase ATP-binding" evidence="11">
    <location>
        <begin position="86"/>
        <end position="260"/>
    </location>
</feature>
<evidence type="ECO:0000256" key="1">
    <source>
        <dbReference type="ARBA" id="ARBA00022741"/>
    </source>
</evidence>
<keyword evidence="3 9" id="KW-0347">Helicase</keyword>
<feature type="region of interest" description="Disordered" evidence="10">
    <location>
        <begin position="1"/>
        <end position="32"/>
    </location>
</feature>
<evidence type="ECO:0000256" key="10">
    <source>
        <dbReference type="SAM" id="MobiDB-lite"/>
    </source>
</evidence>
<feature type="compositionally biased region" description="Basic residues" evidence="10">
    <location>
        <begin position="15"/>
        <end position="30"/>
    </location>
</feature>
<dbReference type="Pfam" id="PF00271">
    <property type="entry name" value="Helicase_C"/>
    <property type="match status" value="1"/>
</dbReference>
<evidence type="ECO:0000259" key="13">
    <source>
        <dbReference type="PROSITE" id="PS51195"/>
    </source>
</evidence>
<dbReference type="SUPFAM" id="SSF52540">
    <property type="entry name" value="P-loop containing nucleoside triphosphate hydrolases"/>
    <property type="match status" value="1"/>
</dbReference>
<dbReference type="GO" id="GO:0016787">
    <property type="term" value="F:hydrolase activity"/>
    <property type="evidence" value="ECO:0007669"/>
    <property type="project" value="UniProtKB-KW"/>
</dbReference>
<feature type="domain" description="Helicase C-terminal" evidence="12">
    <location>
        <begin position="273"/>
        <end position="437"/>
    </location>
</feature>
<dbReference type="GO" id="GO:0005524">
    <property type="term" value="F:ATP binding"/>
    <property type="evidence" value="ECO:0007669"/>
    <property type="project" value="UniProtKB-UniRule"/>
</dbReference>
<evidence type="ECO:0000256" key="7">
    <source>
        <dbReference type="ARBA" id="ARBA00047984"/>
    </source>
</evidence>
<name>A0A9N9TRY3_PHYSR</name>
<dbReference type="Pfam" id="PF00270">
    <property type="entry name" value="DEAD"/>
    <property type="match status" value="1"/>
</dbReference>
<dbReference type="InterPro" id="IPR014014">
    <property type="entry name" value="RNA_helicase_DEAD_Q_motif"/>
</dbReference>
<evidence type="ECO:0000256" key="3">
    <source>
        <dbReference type="ARBA" id="ARBA00022806"/>
    </source>
</evidence>
<keyword evidence="4 9" id="KW-0067">ATP-binding</keyword>
<dbReference type="Pfam" id="PF13959">
    <property type="entry name" value="CTE_SPB4"/>
    <property type="match status" value="1"/>
</dbReference>
<keyword evidence="5 9" id="KW-0694">RNA-binding</keyword>
<evidence type="ECO:0000313" key="15">
    <source>
        <dbReference type="Proteomes" id="UP001153712"/>
    </source>
</evidence>
<dbReference type="GO" id="GO:0010468">
    <property type="term" value="P:regulation of gene expression"/>
    <property type="evidence" value="ECO:0007669"/>
    <property type="project" value="UniProtKB-ARBA"/>
</dbReference>
<feature type="compositionally biased region" description="Acidic residues" evidence="10">
    <location>
        <begin position="707"/>
        <end position="717"/>
    </location>
</feature>
<evidence type="ECO:0000256" key="4">
    <source>
        <dbReference type="ARBA" id="ARBA00022840"/>
    </source>
</evidence>
<dbReference type="PANTHER" id="PTHR24031">
    <property type="entry name" value="RNA HELICASE"/>
    <property type="match status" value="1"/>
</dbReference>
<evidence type="ECO:0000256" key="5">
    <source>
        <dbReference type="ARBA" id="ARBA00022884"/>
    </source>
</evidence>
<evidence type="ECO:0000256" key="9">
    <source>
        <dbReference type="RuleBase" id="RU365068"/>
    </source>
</evidence>
<dbReference type="GO" id="GO:0003723">
    <property type="term" value="F:RNA binding"/>
    <property type="evidence" value="ECO:0007669"/>
    <property type="project" value="UniProtKB-UniRule"/>
</dbReference>
<dbReference type="InterPro" id="IPR000629">
    <property type="entry name" value="RNA-helicase_DEAD-box_CS"/>
</dbReference>
<dbReference type="SMART" id="SM00487">
    <property type="entry name" value="DEXDc"/>
    <property type="match status" value="1"/>
</dbReference>
<sequence>MEEVEVNSKPETKKNGKNKKKVVAFPKNKKKNDPESVIIEKLVAKYEEIDPAQVNKFTDFPLSAKTLKGLRESGYHKPTEIQKETIGLALQGKDILGAAQTGSGKTLAFLIPVLETLFTKQWTNLDGLGALVITPTRELAYQIFEALRNVGQHHDFSAGLIIGGKDLKFERNRMDQCNIVICTPGRLLQHMDQNPLFDCVNMKVLVLDEADRCLDMGFEQTMNAIIANLPPKRQTLLFSATQTKSVKDLARLSLKDPSYISVHEHSEFSTPKGLSQSYVVCELKDKIAILWSFLRNHPNKKIMVFFSSCKQVKYTYEIFCKLRPGSSLMALYGTLHQLRRMDIYENFCRKQSAILFSTDLAARGLDFPEVNWVVQVDCPEDPETYIHRVGRTARYHRGGESLLMLLPSEVSMVDKLKDKKIPIDKIDINPMKLNNPVRKMEAFLAKDPSLKDSAQRAFVSYAKAVFLMKDKEVFDVQSLDTDSFARSLGLAIPPRIRFLQRMNSRAEKKTNKPVNNSQNKKIYFDDSDNEEKCANDISIKQESEDSGVSEDEALHKKPNSKLFQASDEDSDNDDILQVKRKDHDIELPTDKEIAELNMGRNNKKPISKAAAAKKILKKRIVPNKKITFDEAGEAVKTSKEKKSELALEYENEDEGGIDIEKARQVLREEDKFDKQLFKEKVKAKHKEEKKKLKEKKKKEREEARDDFGEDESDDEPDLSWLPNPDEVYGEKTEEEIEQLNEEVLGKNTVKSKKTDENKIKKGKKRKAEGEVNNVKKQKLKEISSSLSVNEAEELAMLLLKNK</sequence>
<evidence type="ECO:0000256" key="6">
    <source>
        <dbReference type="ARBA" id="ARBA00038084"/>
    </source>
</evidence>
<feature type="compositionally biased region" description="Basic and acidic residues" evidence="10">
    <location>
        <begin position="678"/>
        <end position="691"/>
    </location>
</feature>
<gene>
    <name evidence="14" type="ORF">PHYEVI_LOCUS7525</name>
</gene>
<dbReference type="Proteomes" id="UP001153712">
    <property type="component" value="Chromosome 4"/>
</dbReference>
<dbReference type="EC" id="3.6.4.13" evidence="9"/>
<comment type="domain">
    <text evidence="9">The Q motif is unique to and characteristic of the DEAD box family of RNA helicases and controls ATP binding and hydrolysis.</text>
</comment>
<dbReference type="Gene3D" id="3.40.50.300">
    <property type="entry name" value="P-loop containing nucleotide triphosphate hydrolases"/>
    <property type="match status" value="2"/>
</dbReference>
<comment type="similarity">
    <text evidence="6">Belongs to the DEAD box helicase family. DDX10/DBP4 subfamily.</text>
</comment>
<evidence type="ECO:0000313" key="14">
    <source>
        <dbReference type="EMBL" id="CAG9861182.1"/>
    </source>
</evidence>
<accession>A0A9N9TRY3</accession>
<dbReference type="InterPro" id="IPR011545">
    <property type="entry name" value="DEAD/DEAH_box_helicase_dom"/>
</dbReference>
<comment type="function">
    <text evidence="9">RNA helicase.</text>
</comment>
<dbReference type="PROSITE" id="PS51195">
    <property type="entry name" value="Q_MOTIF"/>
    <property type="match status" value="1"/>
</dbReference>
<organism evidence="14 15">
    <name type="scientific">Phyllotreta striolata</name>
    <name type="common">Striped flea beetle</name>
    <name type="synonym">Crioceris striolata</name>
    <dbReference type="NCBI Taxonomy" id="444603"/>
    <lineage>
        <taxon>Eukaryota</taxon>
        <taxon>Metazoa</taxon>
        <taxon>Ecdysozoa</taxon>
        <taxon>Arthropoda</taxon>
        <taxon>Hexapoda</taxon>
        <taxon>Insecta</taxon>
        <taxon>Pterygota</taxon>
        <taxon>Neoptera</taxon>
        <taxon>Endopterygota</taxon>
        <taxon>Coleoptera</taxon>
        <taxon>Polyphaga</taxon>
        <taxon>Cucujiformia</taxon>
        <taxon>Chrysomeloidea</taxon>
        <taxon>Chrysomelidae</taxon>
        <taxon>Galerucinae</taxon>
        <taxon>Alticini</taxon>
        <taxon>Phyllotreta</taxon>
    </lineage>
</organism>
<dbReference type="FunFam" id="3.40.50.300:FF:000874">
    <property type="entry name" value="RNA helicase"/>
    <property type="match status" value="1"/>
</dbReference>
<feature type="region of interest" description="Disordered" evidence="10">
    <location>
        <begin position="634"/>
        <end position="659"/>
    </location>
</feature>
<dbReference type="OrthoDB" id="10259640at2759"/>
<reference evidence="14" key="1">
    <citation type="submission" date="2022-01" db="EMBL/GenBank/DDBJ databases">
        <authorList>
            <person name="King R."/>
        </authorList>
    </citation>
    <scope>NUCLEOTIDE SEQUENCE</scope>
</reference>
<evidence type="ECO:0000256" key="8">
    <source>
        <dbReference type="PROSITE-ProRule" id="PRU00552"/>
    </source>
</evidence>
<evidence type="ECO:0000259" key="12">
    <source>
        <dbReference type="PROSITE" id="PS51194"/>
    </source>
</evidence>
<feature type="short sequence motif" description="Q motif" evidence="8">
    <location>
        <begin position="55"/>
        <end position="83"/>
    </location>
</feature>
<dbReference type="AlphaFoldDB" id="A0A9N9TRY3"/>
<feature type="compositionally biased region" description="Basic and acidic residues" evidence="10">
    <location>
        <begin position="1"/>
        <end position="14"/>
    </location>
</feature>
<evidence type="ECO:0000256" key="2">
    <source>
        <dbReference type="ARBA" id="ARBA00022801"/>
    </source>
</evidence>
<keyword evidence="2 9" id="KW-0378">Hydrolase</keyword>
<dbReference type="PROSITE" id="PS00039">
    <property type="entry name" value="DEAD_ATP_HELICASE"/>
    <property type="match status" value="1"/>
</dbReference>
<feature type="domain" description="DEAD-box RNA helicase Q" evidence="13">
    <location>
        <begin position="55"/>
        <end position="83"/>
    </location>
</feature>
<feature type="region of interest" description="Disordered" evidence="10">
    <location>
        <begin position="541"/>
        <end position="573"/>
    </location>
</feature>
<dbReference type="InterPro" id="IPR001650">
    <property type="entry name" value="Helicase_C-like"/>
</dbReference>
<dbReference type="InterPro" id="IPR027417">
    <property type="entry name" value="P-loop_NTPase"/>
</dbReference>
<dbReference type="EMBL" id="OU900097">
    <property type="protein sequence ID" value="CAG9861182.1"/>
    <property type="molecule type" value="Genomic_DNA"/>
</dbReference>
<dbReference type="InterPro" id="IPR014001">
    <property type="entry name" value="Helicase_ATP-bd"/>
</dbReference>
<feature type="region of interest" description="Disordered" evidence="10">
    <location>
        <begin position="505"/>
        <end position="526"/>
    </location>
</feature>
<dbReference type="PROSITE" id="PS51192">
    <property type="entry name" value="HELICASE_ATP_BIND_1"/>
    <property type="match status" value="1"/>
</dbReference>
<evidence type="ECO:0000259" key="11">
    <source>
        <dbReference type="PROSITE" id="PS51192"/>
    </source>
</evidence>
<feature type="compositionally biased region" description="Basic and acidic residues" evidence="10">
    <location>
        <begin position="636"/>
        <end position="645"/>
    </location>
</feature>
<dbReference type="SMART" id="SM01178">
    <property type="entry name" value="DUF4217"/>
    <property type="match status" value="1"/>
</dbReference>
<keyword evidence="1 9" id="KW-0547">Nucleotide-binding</keyword>
<dbReference type="InterPro" id="IPR025313">
    <property type="entry name" value="SPB4-like_CTE"/>
</dbReference>
<feature type="compositionally biased region" description="Acidic residues" evidence="10">
    <location>
        <begin position="647"/>
        <end position="657"/>
    </location>
</feature>
<comment type="catalytic activity">
    <reaction evidence="7 9">
        <text>ATP + H2O = ADP + phosphate + H(+)</text>
        <dbReference type="Rhea" id="RHEA:13065"/>
        <dbReference type="ChEBI" id="CHEBI:15377"/>
        <dbReference type="ChEBI" id="CHEBI:15378"/>
        <dbReference type="ChEBI" id="CHEBI:30616"/>
        <dbReference type="ChEBI" id="CHEBI:43474"/>
        <dbReference type="ChEBI" id="CHEBI:456216"/>
        <dbReference type="EC" id="3.6.4.13"/>
    </reaction>
</comment>
<proteinExistence type="inferred from homology"/>
<dbReference type="PROSITE" id="PS51194">
    <property type="entry name" value="HELICASE_CTER"/>
    <property type="match status" value="1"/>
</dbReference>
<dbReference type="CDD" id="cd17941">
    <property type="entry name" value="DEADc_DDX10"/>
    <property type="match status" value="1"/>
</dbReference>